<evidence type="ECO:0000313" key="7">
    <source>
        <dbReference type="Proteomes" id="UP000468687"/>
    </source>
</evidence>
<dbReference type="InterPro" id="IPR001647">
    <property type="entry name" value="HTH_TetR"/>
</dbReference>
<keyword evidence="1" id="KW-0805">Transcription regulation</keyword>
<comment type="caution">
    <text evidence="6">The sequence shown here is derived from an EMBL/GenBank/DDBJ whole genome shotgun (WGS) entry which is preliminary data.</text>
</comment>
<keyword evidence="7" id="KW-1185">Reference proteome</keyword>
<dbReference type="PRINTS" id="PR00455">
    <property type="entry name" value="HTHTETR"/>
</dbReference>
<name>A0A6P0HPX2_9ACTN</name>
<protein>
    <submittedName>
        <fullName evidence="6">TetR/AcrR family transcriptional regulator</fullName>
    </submittedName>
</protein>
<dbReference type="RefSeq" id="WP_163774754.1">
    <property type="nucleotide sequence ID" value="NZ_JAAGXA010000026.1"/>
</dbReference>
<dbReference type="SUPFAM" id="SSF46689">
    <property type="entry name" value="Homeodomain-like"/>
    <property type="match status" value="1"/>
</dbReference>
<dbReference type="AlphaFoldDB" id="A0A6P0HPX2"/>
<dbReference type="Proteomes" id="UP000468687">
    <property type="component" value="Unassembled WGS sequence"/>
</dbReference>
<dbReference type="InterPro" id="IPR036271">
    <property type="entry name" value="Tet_transcr_reg_TetR-rel_C_sf"/>
</dbReference>
<organism evidence="6 7">
    <name type="scientific">Nocardioides zeae</name>
    <dbReference type="NCBI Taxonomy" id="1457234"/>
    <lineage>
        <taxon>Bacteria</taxon>
        <taxon>Bacillati</taxon>
        <taxon>Actinomycetota</taxon>
        <taxon>Actinomycetes</taxon>
        <taxon>Propionibacteriales</taxon>
        <taxon>Nocardioidaceae</taxon>
        <taxon>Nocardioides</taxon>
    </lineage>
</organism>
<keyword evidence="3" id="KW-0804">Transcription</keyword>
<dbReference type="Pfam" id="PF16859">
    <property type="entry name" value="TetR_C_11"/>
    <property type="match status" value="1"/>
</dbReference>
<evidence type="ECO:0000313" key="6">
    <source>
        <dbReference type="EMBL" id="NEN80653.1"/>
    </source>
</evidence>
<dbReference type="Gene3D" id="1.10.357.10">
    <property type="entry name" value="Tetracycline Repressor, domain 2"/>
    <property type="match status" value="1"/>
</dbReference>
<sequence length="204" mass="22329">MSLRRPTCRPRVEGDREQEIRDATARVLAEVGYDRLTMDAVAKAAQASKATLYRRWETKASLVLDTLCTLKAGPETPIDTGSLRGDLVAAFGTPTGFVNTKALTVFSSVLTAIATDEELAAGFRERFLGPKLAVSREIYARAKERGEIRPDLDLDLLEPALPGIVLHRAIVLGEPPTRELVVRVIDEIILPAATRRVEEPVPTT</sequence>
<dbReference type="Gene3D" id="1.10.10.60">
    <property type="entry name" value="Homeodomain-like"/>
    <property type="match status" value="1"/>
</dbReference>
<evidence type="ECO:0000256" key="1">
    <source>
        <dbReference type="ARBA" id="ARBA00023015"/>
    </source>
</evidence>
<proteinExistence type="predicted"/>
<dbReference type="PANTHER" id="PTHR30055:SF149">
    <property type="entry name" value="TETR-FAMILY TRANSCRIPTIONAL REGULATOR"/>
    <property type="match status" value="1"/>
</dbReference>
<feature type="domain" description="HTH tetR-type" evidence="5">
    <location>
        <begin position="14"/>
        <end position="74"/>
    </location>
</feature>
<evidence type="ECO:0000256" key="2">
    <source>
        <dbReference type="ARBA" id="ARBA00023125"/>
    </source>
</evidence>
<evidence type="ECO:0000256" key="4">
    <source>
        <dbReference type="PROSITE-ProRule" id="PRU00335"/>
    </source>
</evidence>
<dbReference type="InterPro" id="IPR011075">
    <property type="entry name" value="TetR_C"/>
</dbReference>
<feature type="DNA-binding region" description="H-T-H motif" evidence="4">
    <location>
        <begin position="37"/>
        <end position="56"/>
    </location>
</feature>
<evidence type="ECO:0000256" key="3">
    <source>
        <dbReference type="ARBA" id="ARBA00023163"/>
    </source>
</evidence>
<gene>
    <name evidence="6" type="ORF">G3T38_20580</name>
</gene>
<dbReference type="InterPro" id="IPR009057">
    <property type="entry name" value="Homeodomain-like_sf"/>
</dbReference>
<dbReference type="InterPro" id="IPR050109">
    <property type="entry name" value="HTH-type_TetR-like_transc_reg"/>
</dbReference>
<dbReference type="PROSITE" id="PS01081">
    <property type="entry name" value="HTH_TETR_1"/>
    <property type="match status" value="1"/>
</dbReference>
<dbReference type="PANTHER" id="PTHR30055">
    <property type="entry name" value="HTH-TYPE TRANSCRIPTIONAL REGULATOR RUTR"/>
    <property type="match status" value="1"/>
</dbReference>
<dbReference type="PROSITE" id="PS50977">
    <property type="entry name" value="HTH_TETR_2"/>
    <property type="match status" value="1"/>
</dbReference>
<dbReference type="SUPFAM" id="SSF48498">
    <property type="entry name" value="Tetracyclin repressor-like, C-terminal domain"/>
    <property type="match status" value="1"/>
</dbReference>
<reference evidence="6 7" key="1">
    <citation type="journal article" date="2014" name="Int. J. Syst. Evol. Microbiol.">
        <title>Nocardioides zeae sp. nov., isolated from the stem of Zea mays.</title>
        <authorList>
            <person name="Glaeser S.P."/>
            <person name="McInroy J.A."/>
            <person name="Busse H.J."/>
            <person name="Kampfer P."/>
        </authorList>
    </citation>
    <scope>NUCLEOTIDE SEQUENCE [LARGE SCALE GENOMIC DNA]</scope>
    <source>
        <strain evidence="6 7">JCM 30728</strain>
    </source>
</reference>
<dbReference type="Pfam" id="PF00440">
    <property type="entry name" value="TetR_N"/>
    <property type="match status" value="1"/>
</dbReference>
<evidence type="ECO:0000259" key="5">
    <source>
        <dbReference type="PROSITE" id="PS50977"/>
    </source>
</evidence>
<keyword evidence="2 4" id="KW-0238">DNA-binding</keyword>
<dbReference type="EMBL" id="JAAGXA010000026">
    <property type="protein sequence ID" value="NEN80653.1"/>
    <property type="molecule type" value="Genomic_DNA"/>
</dbReference>
<dbReference type="GO" id="GO:0003700">
    <property type="term" value="F:DNA-binding transcription factor activity"/>
    <property type="evidence" value="ECO:0007669"/>
    <property type="project" value="TreeGrafter"/>
</dbReference>
<accession>A0A6P0HPX2</accession>
<dbReference type="InterPro" id="IPR023772">
    <property type="entry name" value="DNA-bd_HTH_TetR-type_CS"/>
</dbReference>
<dbReference type="GO" id="GO:0000976">
    <property type="term" value="F:transcription cis-regulatory region binding"/>
    <property type="evidence" value="ECO:0007669"/>
    <property type="project" value="TreeGrafter"/>
</dbReference>